<evidence type="ECO:0000313" key="12">
    <source>
        <dbReference type="RefSeq" id="XP_071933502.1"/>
    </source>
</evidence>
<evidence type="ECO:0000256" key="7">
    <source>
        <dbReference type="ARBA" id="ARBA00023002"/>
    </source>
</evidence>
<name>A0ABM4WNY6_COFAR</name>
<dbReference type="RefSeq" id="XP_071933502.1">
    <property type="nucleotide sequence ID" value="XM_072077401.1"/>
</dbReference>
<proteinExistence type="inferred from homology"/>
<dbReference type="InterPro" id="IPR001128">
    <property type="entry name" value="Cyt_P450"/>
</dbReference>
<keyword evidence="10" id="KW-0472">Membrane</keyword>
<keyword evidence="8" id="KW-0408">Iron</keyword>
<keyword evidence="6" id="KW-1133">Transmembrane helix</keyword>
<keyword evidence="7" id="KW-0560">Oxidoreductase</keyword>
<evidence type="ECO:0000256" key="10">
    <source>
        <dbReference type="ARBA" id="ARBA00023136"/>
    </source>
</evidence>
<dbReference type="InterPro" id="IPR036396">
    <property type="entry name" value="Cyt_P450_sf"/>
</dbReference>
<protein>
    <submittedName>
        <fullName evidence="12">Cytochrome P450 81Q32-like</fullName>
    </submittedName>
</protein>
<dbReference type="Proteomes" id="UP001652660">
    <property type="component" value="Chromosome 2e"/>
</dbReference>
<dbReference type="InterPro" id="IPR050651">
    <property type="entry name" value="Plant_Cytochrome_P450_Monoox"/>
</dbReference>
<keyword evidence="5" id="KW-0479">Metal-binding</keyword>
<sequence>MDAFLEGLIDEHRGHNKDSNTMIDHMLSLQQSQPEYYTNEIIKGIIMALLNAGTGTSALTMEWALSRFLNNPEVLEKARAELETQVGTDRIIEEHGLANLFYLHNIILETF</sequence>
<evidence type="ECO:0000256" key="5">
    <source>
        <dbReference type="ARBA" id="ARBA00022723"/>
    </source>
</evidence>
<dbReference type="Pfam" id="PF00067">
    <property type="entry name" value="p450"/>
    <property type="match status" value="1"/>
</dbReference>
<organism evidence="11 12">
    <name type="scientific">Coffea arabica</name>
    <name type="common">Arabian coffee</name>
    <dbReference type="NCBI Taxonomy" id="13443"/>
    <lineage>
        <taxon>Eukaryota</taxon>
        <taxon>Viridiplantae</taxon>
        <taxon>Streptophyta</taxon>
        <taxon>Embryophyta</taxon>
        <taxon>Tracheophyta</taxon>
        <taxon>Spermatophyta</taxon>
        <taxon>Magnoliopsida</taxon>
        <taxon>eudicotyledons</taxon>
        <taxon>Gunneridae</taxon>
        <taxon>Pentapetalae</taxon>
        <taxon>asterids</taxon>
        <taxon>lamiids</taxon>
        <taxon>Gentianales</taxon>
        <taxon>Rubiaceae</taxon>
        <taxon>Ixoroideae</taxon>
        <taxon>Gardenieae complex</taxon>
        <taxon>Bertiereae - Coffeeae clade</taxon>
        <taxon>Coffeeae</taxon>
        <taxon>Coffea</taxon>
    </lineage>
</organism>
<keyword evidence="11" id="KW-1185">Reference proteome</keyword>
<accession>A0ABM4WNY6</accession>
<keyword evidence="3" id="KW-0349">Heme</keyword>
<dbReference type="InterPro" id="IPR002401">
    <property type="entry name" value="Cyt_P450_E_grp-I"/>
</dbReference>
<dbReference type="PRINTS" id="PR00463">
    <property type="entry name" value="EP450I"/>
</dbReference>
<reference evidence="12" key="1">
    <citation type="submission" date="2025-08" db="UniProtKB">
        <authorList>
            <consortium name="RefSeq"/>
        </authorList>
    </citation>
    <scope>IDENTIFICATION</scope>
    <source>
        <tissue evidence="12">Leaves</tissue>
    </source>
</reference>
<dbReference type="PANTHER" id="PTHR47947:SF62">
    <property type="entry name" value="CYTOCHROME P450, FAMILY 81, SUBFAMILY D, POLYPEPTIDE 5"/>
    <property type="match status" value="1"/>
</dbReference>
<keyword evidence="4" id="KW-0812">Transmembrane</keyword>
<comment type="similarity">
    <text evidence="2">Belongs to the cytochrome P450 family.</text>
</comment>
<evidence type="ECO:0000256" key="1">
    <source>
        <dbReference type="ARBA" id="ARBA00004167"/>
    </source>
</evidence>
<evidence type="ECO:0000256" key="4">
    <source>
        <dbReference type="ARBA" id="ARBA00022692"/>
    </source>
</evidence>
<dbReference type="Gene3D" id="1.10.630.10">
    <property type="entry name" value="Cytochrome P450"/>
    <property type="match status" value="1"/>
</dbReference>
<evidence type="ECO:0000256" key="2">
    <source>
        <dbReference type="ARBA" id="ARBA00010617"/>
    </source>
</evidence>
<evidence type="ECO:0000256" key="9">
    <source>
        <dbReference type="ARBA" id="ARBA00023033"/>
    </source>
</evidence>
<dbReference type="PANTHER" id="PTHR47947">
    <property type="entry name" value="CYTOCHROME P450 82C3-RELATED"/>
    <property type="match status" value="1"/>
</dbReference>
<evidence type="ECO:0000256" key="3">
    <source>
        <dbReference type="ARBA" id="ARBA00022617"/>
    </source>
</evidence>
<gene>
    <name evidence="12" type="primary">LOC140036119</name>
</gene>
<comment type="subcellular location">
    <subcellularLocation>
        <location evidence="1">Membrane</location>
        <topology evidence="1">Single-pass membrane protein</topology>
    </subcellularLocation>
</comment>
<evidence type="ECO:0000256" key="8">
    <source>
        <dbReference type="ARBA" id="ARBA00023004"/>
    </source>
</evidence>
<dbReference type="SUPFAM" id="SSF48264">
    <property type="entry name" value="Cytochrome P450"/>
    <property type="match status" value="1"/>
</dbReference>
<evidence type="ECO:0000313" key="11">
    <source>
        <dbReference type="Proteomes" id="UP001652660"/>
    </source>
</evidence>
<evidence type="ECO:0000256" key="6">
    <source>
        <dbReference type="ARBA" id="ARBA00022989"/>
    </source>
</evidence>
<keyword evidence="9" id="KW-0503">Monooxygenase</keyword>
<dbReference type="GeneID" id="140036119"/>